<dbReference type="InterPro" id="IPR004524">
    <property type="entry name" value="Asp-tRNA-ligase_1"/>
</dbReference>
<evidence type="ECO:0000256" key="3">
    <source>
        <dbReference type="ARBA" id="ARBA00022741"/>
    </source>
</evidence>
<evidence type="ECO:0000256" key="6">
    <source>
        <dbReference type="ARBA" id="ARBA00023146"/>
    </source>
</evidence>
<dbReference type="PRINTS" id="PR01042">
    <property type="entry name" value="TRNASYNTHASP"/>
</dbReference>
<evidence type="ECO:0000256" key="5">
    <source>
        <dbReference type="ARBA" id="ARBA00022917"/>
    </source>
</evidence>
<dbReference type="PANTHER" id="PTHR22594:SF5">
    <property type="entry name" value="ASPARTATE--TRNA LIGASE, MITOCHONDRIAL"/>
    <property type="match status" value="1"/>
</dbReference>
<dbReference type="Proteomes" id="UP000193685">
    <property type="component" value="Unassembled WGS sequence"/>
</dbReference>
<name>A0A1Y2F3X9_PROLT</name>
<evidence type="ECO:0000256" key="2">
    <source>
        <dbReference type="ARBA" id="ARBA00022598"/>
    </source>
</evidence>
<reference evidence="8 9" key="1">
    <citation type="submission" date="2016-07" db="EMBL/GenBank/DDBJ databases">
        <title>Pervasive Adenine N6-methylation of Active Genes in Fungi.</title>
        <authorList>
            <consortium name="DOE Joint Genome Institute"/>
            <person name="Mondo S.J."/>
            <person name="Dannebaum R.O."/>
            <person name="Kuo R.C."/>
            <person name="Labutti K."/>
            <person name="Haridas S."/>
            <person name="Kuo A."/>
            <person name="Salamov A."/>
            <person name="Ahrendt S.R."/>
            <person name="Lipzen A."/>
            <person name="Sullivan W."/>
            <person name="Andreopoulos W.B."/>
            <person name="Clum A."/>
            <person name="Lindquist E."/>
            <person name="Daum C."/>
            <person name="Ramamoorthy G.K."/>
            <person name="Gryganskyi A."/>
            <person name="Culley D."/>
            <person name="Magnuson J.K."/>
            <person name="James T.Y."/>
            <person name="O'Malley M.A."/>
            <person name="Stajich J.E."/>
            <person name="Spatafora J.W."/>
            <person name="Visel A."/>
            <person name="Grigoriev I.V."/>
        </authorList>
    </citation>
    <scope>NUCLEOTIDE SEQUENCE [LARGE SCALE GENOMIC DNA]</scope>
    <source>
        <strain evidence="8 9">12-1054</strain>
    </source>
</reference>
<dbReference type="OMA" id="LCGWVDR"/>
<dbReference type="EMBL" id="MCFI01000017">
    <property type="protein sequence ID" value="ORY78610.1"/>
    <property type="molecule type" value="Genomic_DNA"/>
</dbReference>
<dbReference type="GO" id="GO:0005739">
    <property type="term" value="C:mitochondrion"/>
    <property type="evidence" value="ECO:0007669"/>
    <property type="project" value="TreeGrafter"/>
</dbReference>
<dbReference type="AlphaFoldDB" id="A0A1Y2F3X9"/>
<feature type="domain" description="Aminoacyl-transfer RNA synthetases class-II family profile" evidence="7">
    <location>
        <begin position="171"/>
        <end position="615"/>
    </location>
</feature>
<sequence length="638" mass="71082">MKVPAAASAQSVHLLKGWLEVPNRKVSQNLQFFKLRSFLDDTSLSTRTVQLVSRHANETALSQKLQKLQPESCVAVQCRRLLKPVESRRAGWLQKPSLMMQAESIHRRVNHLAAPEENEGDYEYEIEDIHILNAVTEPLPFLPNEEANVDTLVRARHRTIEMRSDSLGGALRLRSQLKSSLRQHLQSIGFLEVETPLLFKSTPEGAREFLVPTRRRGEFFALPQSPQQYKQMLMAGGIRRYYQFAKCFRDEDSRADRQLEFTQLDLEMSFAGAEEVMQAVSQMVLHVAAAWGQPDLFATRQDQVIPRMTYMDAMARYGSDKPDLTFGLEIWSERLDDDWHGKGEPTLVELIAVPVPGHGQSLSSRAFKQLQTLLARDAPGVVAIKVSQEQKLPDMLEPAREHIDRYLSTQPSTAFFLAHTRNVSVSGGATKLGTARLLLQTFLEQQGYTDTPRWTPSSTQPRPPLHLLWVTDFPLFSPLTQDEVGQAGTRGLCSTHHPFTAPHPDDAAILTHDAPLETLLQVRGLHYDLVMNGCEIGGGSVRIHDPVLQNRVLDTLGVASSKRAGFAHLLKALGSGCPPHAGFALGFDRFLSIVLAKTSIREVIAFPKTSGGLDPLVNAPSAVDAETLLRDYHLKVAS</sequence>
<evidence type="ECO:0000256" key="4">
    <source>
        <dbReference type="ARBA" id="ARBA00022840"/>
    </source>
</evidence>
<evidence type="ECO:0000313" key="8">
    <source>
        <dbReference type="EMBL" id="ORY78610.1"/>
    </source>
</evidence>
<dbReference type="HAMAP" id="MF_00044">
    <property type="entry name" value="Asp_tRNA_synth_type1"/>
    <property type="match status" value="1"/>
</dbReference>
<dbReference type="InterPro" id="IPR002312">
    <property type="entry name" value="Asp/Asn-tRNA-synth_IIb"/>
</dbReference>
<dbReference type="RefSeq" id="XP_040723491.1">
    <property type="nucleotide sequence ID" value="XM_040869839.1"/>
</dbReference>
<keyword evidence="4" id="KW-0067">ATP-binding</keyword>
<dbReference type="GO" id="GO:0005524">
    <property type="term" value="F:ATP binding"/>
    <property type="evidence" value="ECO:0007669"/>
    <property type="project" value="UniProtKB-KW"/>
</dbReference>
<keyword evidence="5" id="KW-0648">Protein biosynthesis</keyword>
<dbReference type="InterPro" id="IPR045864">
    <property type="entry name" value="aa-tRNA-synth_II/BPL/LPL"/>
</dbReference>
<dbReference type="GeneID" id="63786438"/>
<protein>
    <submittedName>
        <fullName evidence="8">tRNA synthetases class II-domain-containing protein</fullName>
    </submittedName>
</protein>
<evidence type="ECO:0000259" key="7">
    <source>
        <dbReference type="PROSITE" id="PS50862"/>
    </source>
</evidence>
<dbReference type="NCBIfam" id="TIGR00459">
    <property type="entry name" value="aspS_bact"/>
    <property type="match status" value="1"/>
</dbReference>
<dbReference type="SUPFAM" id="SSF55681">
    <property type="entry name" value="Class II aaRS and biotin synthetases"/>
    <property type="match status" value="1"/>
</dbReference>
<evidence type="ECO:0000313" key="9">
    <source>
        <dbReference type="Proteomes" id="UP000193685"/>
    </source>
</evidence>
<dbReference type="Gene3D" id="3.30.1360.30">
    <property type="entry name" value="GAD-like domain"/>
    <property type="match status" value="1"/>
</dbReference>
<organism evidence="8 9">
    <name type="scientific">Protomyces lactucae-debilis</name>
    <dbReference type="NCBI Taxonomy" id="2754530"/>
    <lineage>
        <taxon>Eukaryota</taxon>
        <taxon>Fungi</taxon>
        <taxon>Dikarya</taxon>
        <taxon>Ascomycota</taxon>
        <taxon>Taphrinomycotina</taxon>
        <taxon>Taphrinomycetes</taxon>
        <taxon>Taphrinales</taxon>
        <taxon>Protomycetaceae</taxon>
        <taxon>Protomyces</taxon>
    </lineage>
</organism>
<dbReference type="GO" id="GO:0006422">
    <property type="term" value="P:aspartyl-tRNA aminoacylation"/>
    <property type="evidence" value="ECO:0007669"/>
    <property type="project" value="TreeGrafter"/>
</dbReference>
<proteinExistence type="inferred from homology"/>
<comment type="similarity">
    <text evidence="1">Belongs to the class-II aminoacyl-tRNA synthetase family. Type 1 subfamily.</text>
</comment>
<dbReference type="InterPro" id="IPR004364">
    <property type="entry name" value="Aa-tRNA-synt_II"/>
</dbReference>
<dbReference type="OrthoDB" id="439710at2759"/>
<dbReference type="GO" id="GO:0004815">
    <property type="term" value="F:aspartate-tRNA ligase activity"/>
    <property type="evidence" value="ECO:0007669"/>
    <property type="project" value="TreeGrafter"/>
</dbReference>
<dbReference type="Pfam" id="PF00152">
    <property type="entry name" value="tRNA-synt_2"/>
    <property type="match status" value="1"/>
</dbReference>
<comment type="caution">
    <text evidence="8">The sequence shown here is derived from an EMBL/GenBank/DDBJ whole genome shotgun (WGS) entry which is preliminary data.</text>
</comment>
<keyword evidence="2" id="KW-0436">Ligase</keyword>
<gene>
    <name evidence="8" type="ORF">BCR37DRAFT_382258</name>
</gene>
<dbReference type="InterPro" id="IPR006195">
    <property type="entry name" value="aa-tRNA-synth_II"/>
</dbReference>
<keyword evidence="6 8" id="KW-0030">Aminoacyl-tRNA synthetase</keyword>
<keyword evidence="3" id="KW-0547">Nucleotide-binding</keyword>
<keyword evidence="9" id="KW-1185">Reference proteome</keyword>
<evidence type="ECO:0000256" key="1">
    <source>
        <dbReference type="ARBA" id="ARBA00006303"/>
    </source>
</evidence>
<dbReference type="InterPro" id="IPR004115">
    <property type="entry name" value="GAD-like_sf"/>
</dbReference>
<dbReference type="STRING" id="56484.A0A1Y2F3X9"/>
<dbReference type="Gene3D" id="3.30.930.10">
    <property type="entry name" value="Bira Bifunctional Protein, Domain 2"/>
    <property type="match status" value="1"/>
</dbReference>
<dbReference type="PROSITE" id="PS50862">
    <property type="entry name" value="AA_TRNA_LIGASE_II"/>
    <property type="match status" value="1"/>
</dbReference>
<dbReference type="PANTHER" id="PTHR22594">
    <property type="entry name" value="ASPARTYL/LYSYL-TRNA SYNTHETASE"/>
    <property type="match status" value="1"/>
</dbReference>
<accession>A0A1Y2F3X9</accession>